<dbReference type="AlphaFoldDB" id="A0A4Z0C023"/>
<feature type="domain" description="PhnB-like" evidence="1">
    <location>
        <begin position="3"/>
        <end position="116"/>
    </location>
</feature>
<dbReference type="Proteomes" id="UP000297839">
    <property type="component" value="Unassembled WGS sequence"/>
</dbReference>
<dbReference type="Gene3D" id="3.10.180.10">
    <property type="entry name" value="2,3-Dihydroxybiphenyl 1,2-Dioxygenase, domain 1"/>
    <property type="match status" value="1"/>
</dbReference>
<dbReference type="CDD" id="cd06588">
    <property type="entry name" value="PhnB_like"/>
    <property type="match status" value="1"/>
</dbReference>
<gene>
    <name evidence="2" type="ORF">EZ216_09550</name>
</gene>
<accession>A0A4Z0C023</accession>
<proteinExistence type="predicted"/>
<dbReference type="OrthoDB" id="5293819at2"/>
<dbReference type="InterPro" id="IPR029068">
    <property type="entry name" value="Glyas_Bleomycin-R_OHBP_Dase"/>
</dbReference>
<dbReference type="RefSeq" id="WP_135249506.1">
    <property type="nucleotide sequence ID" value="NZ_SMLK01000002.1"/>
</dbReference>
<dbReference type="EMBL" id="SMLK01000002">
    <property type="protein sequence ID" value="TFZ03880.1"/>
    <property type="molecule type" value="Genomic_DNA"/>
</dbReference>
<dbReference type="PANTHER" id="PTHR33990">
    <property type="entry name" value="PROTEIN YJDN-RELATED"/>
    <property type="match status" value="1"/>
</dbReference>
<reference evidence="2 3" key="1">
    <citation type="submission" date="2019-03" db="EMBL/GenBank/DDBJ databases">
        <title>Ramlibacter sp. 18x22-1, whole genome shotgun sequence.</title>
        <authorList>
            <person name="Zhang X."/>
            <person name="Feng G."/>
            <person name="Zhu H."/>
        </authorList>
    </citation>
    <scope>NUCLEOTIDE SEQUENCE [LARGE SCALE GENOMIC DNA]</scope>
    <source>
        <strain evidence="2 3">18x22-1</strain>
    </source>
</reference>
<dbReference type="Pfam" id="PF06983">
    <property type="entry name" value="3-dmu-9_3-mt"/>
    <property type="match status" value="1"/>
</dbReference>
<dbReference type="PIRSF" id="PIRSF021700">
    <property type="entry name" value="3_dmu_93_MTrfase"/>
    <property type="match status" value="1"/>
</dbReference>
<dbReference type="SUPFAM" id="SSF54593">
    <property type="entry name" value="Glyoxalase/Bleomycin resistance protein/Dihydroxybiphenyl dioxygenase"/>
    <property type="match status" value="1"/>
</dbReference>
<dbReference type="InterPro" id="IPR028973">
    <property type="entry name" value="PhnB-like"/>
</dbReference>
<protein>
    <submittedName>
        <fullName evidence="2">VOC family protein</fullName>
    </submittedName>
</protein>
<sequence>MPKTSTCLWFDRDPLEAAELYVSVFPNSRITAVTHYEKNSPMPEGAVLTVTFEIDGRSYTLLHGGPVFKLSPAASIVVHCKDQAEVDRYWQALSAVPQAEQCGWLQDRFGVSWQIVPERLFEMLLDPDAGKRRRTTDAFMKMKKFDLAALERAYAG</sequence>
<name>A0A4Z0C023_9BURK</name>
<comment type="caution">
    <text evidence="2">The sequence shown here is derived from an EMBL/GenBank/DDBJ whole genome shotgun (WGS) entry which is preliminary data.</text>
</comment>
<evidence type="ECO:0000259" key="1">
    <source>
        <dbReference type="Pfam" id="PF06983"/>
    </source>
</evidence>
<evidence type="ECO:0000313" key="3">
    <source>
        <dbReference type="Proteomes" id="UP000297839"/>
    </source>
</evidence>
<dbReference type="PANTHER" id="PTHR33990:SF2">
    <property type="entry name" value="PHNB-LIKE DOMAIN-CONTAINING PROTEIN"/>
    <property type="match status" value="1"/>
</dbReference>
<evidence type="ECO:0000313" key="2">
    <source>
        <dbReference type="EMBL" id="TFZ03880.1"/>
    </source>
</evidence>
<dbReference type="InterPro" id="IPR009725">
    <property type="entry name" value="3_dmu_93_MTrfase"/>
</dbReference>
<organism evidence="2 3">
    <name type="scientific">Ramlibacter humi</name>
    <dbReference type="NCBI Taxonomy" id="2530451"/>
    <lineage>
        <taxon>Bacteria</taxon>
        <taxon>Pseudomonadati</taxon>
        <taxon>Pseudomonadota</taxon>
        <taxon>Betaproteobacteria</taxon>
        <taxon>Burkholderiales</taxon>
        <taxon>Comamonadaceae</taxon>
        <taxon>Ramlibacter</taxon>
    </lineage>
</organism>
<keyword evidence="3" id="KW-1185">Reference proteome</keyword>